<dbReference type="RefSeq" id="XP_073980806.1">
    <property type="nucleotide sequence ID" value="XM_074124705.1"/>
</dbReference>
<dbReference type="OMA" id="KERIFPC"/>
<dbReference type="GeneID" id="141452499"/>
<dbReference type="EMBL" id="ACPB03021415">
    <property type="status" value="NOT_ANNOTATED_CDS"/>
    <property type="molecule type" value="Genomic_DNA"/>
</dbReference>
<dbReference type="EnsemblMetazoa" id="RPRC012808-RA">
    <property type="protein sequence ID" value="RPRC012808-PA"/>
    <property type="gene ID" value="RPRC012808"/>
</dbReference>
<dbReference type="VEuPathDB" id="VectorBase:RPRC012808"/>
<dbReference type="Proteomes" id="UP000015103">
    <property type="component" value="Unassembled WGS sequence"/>
</dbReference>
<keyword evidence="2" id="KW-1185">Reference proteome</keyword>
<dbReference type="Pfam" id="PF14924">
    <property type="entry name" value="MAP10_N"/>
    <property type="match status" value="1"/>
</dbReference>
<accession>T1I936</accession>
<evidence type="ECO:0000313" key="2">
    <source>
        <dbReference type="Proteomes" id="UP000015103"/>
    </source>
</evidence>
<name>T1I936_RHOPR</name>
<protein>
    <submittedName>
        <fullName evidence="1">Uncharacterized protein</fullName>
    </submittedName>
</protein>
<dbReference type="InParanoid" id="T1I936"/>
<dbReference type="AlphaFoldDB" id="T1I936"/>
<dbReference type="HOGENOM" id="CLU_1152955_0_0_1"/>
<proteinExistence type="predicted"/>
<evidence type="ECO:0000313" key="1">
    <source>
        <dbReference type="EnsemblMetazoa" id="RPRC012808-PA"/>
    </source>
</evidence>
<sequence length="241" mass="27371">MASGESKNLTDKHLYLFEVLVKNIDIKEDLLIGSEKEMIKNPIRVRIIYPDFYDVEIDEVKDCKSIHLPEPEQVKCHSKMSRGSSGKDRVKKTKLPEEAMYVRKTSLHSQKAGFSCLFPMQPVEMLAKLNASSLYFLVYGNAGKDEPSKIIGQAKVDIRKNFIDSVHYASTTSDFPTTANLATSCKIENVFKDITGKIEVYIRLSCFGKFIISMFNMLNGDRNPKDKKKVEQNKTPSECQI</sequence>
<reference evidence="1" key="1">
    <citation type="submission" date="2015-05" db="UniProtKB">
        <authorList>
            <consortium name="EnsemblMetazoa"/>
        </authorList>
    </citation>
    <scope>IDENTIFICATION</scope>
</reference>
<organism evidence="1 2">
    <name type="scientific">Rhodnius prolixus</name>
    <name type="common">Triatomid bug</name>
    <dbReference type="NCBI Taxonomy" id="13249"/>
    <lineage>
        <taxon>Eukaryota</taxon>
        <taxon>Metazoa</taxon>
        <taxon>Ecdysozoa</taxon>
        <taxon>Arthropoda</taxon>
        <taxon>Hexapoda</taxon>
        <taxon>Insecta</taxon>
        <taxon>Pterygota</taxon>
        <taxon>Neoptera</taxon>
        <taxon>Paraneoptera</taxon>
        <taxon>Hemiptera</taxon>
        <taxon>Heteroptera</taxon>
        <taxon>Panheteroptera</taxon>
        <taxon>Cimicomorpha</taxon>
        <taxon>Reduviidae</taxon>
        <taxon>Triatominae</taxon>
        <taxon>Rhodnius</taxon>
    </lineage>
</organism>